<accession>A0A222VPE6</accession>
<dbReference type="GO" id="GO:0016020">
    <property type="term" value="C:membrane"/>
    <property type="evidence" value="ECO:0007669"/>
    <property type="project" value="UniProtKB-SubCell"/>
</dbReference>
<dbReference type="AlphaFoldDB" id="A0A222VPE6"/>
<evidence type="ECO:0000256" key="1">
    <source>
        <dbReference type="ARBA" id="ARBA00004141"/>
    </source>
</evidence>
<feature type="transmembrane region" description="Helical" evidence="6">
    <location>
        <begin position="52"/>
        <end position="76"/>
    </location>
</feature>
<evidence type="ECO:0000256" key="3">
    <source>
        <dbReference type="ARBA" id="ARBA00022989"/>
    </source>
</evidence>
<evidence type="ECO:0000256" key="2">
    <source>
        <dbReference type="ARBA" id="ARBA00022692"/>
    </source>
</evidence>
<dbReference type="InterPro" id="IPR010432">
    <property type="entry name" value="RDD"/>
</dbReference>
<protein>
    <submittedName>
        <fullName evidence="8">RDD family protein</fullName>
    </submittedName>
</protein>
<feature type="domain" description="RDD" evidence="7">
    <location>
        <begin position="46"/>
        <end position="156"/>
    </location>
</feature>
<feature type="compositionally biased region" description="Pro residues" evidence="5">
    <location>
        <begin position="1"/>
        <end position="11"/>
    </location>
</feature>
<dbReference type="Pfam" id="PF06271">
    <property type="entry name" value="RDD"/>
    <property type="match status" value="1"/>
</dbReference>
<feature type="transmembrane region" description="Helical" evidence="6">
    <location>
        <begin position="88"/>
        <end position="108"/>
    </location>
</feature>
<sequence length="172" mass="18695">MMPNPHGPAAPEPQAHPGSWAAAPPQRIVGPDGNGVRRSEVFLFRAPAARRWWARIFDGLFVAVLAAILIGTAAVLDDKGHLSTNAGIIVFLGAYPAMLLLFGALYGCTRSPGQAMMGVVSLRSSSGRRVGFWRGMFRYLGVGFFPVTFVLLIVAILDMPVPYDEPVRVYRR</sequence>
<gene>
    <name evidence="8" type="ORF">SAMN05421630_101993</name>
</gene>
<dbReference type="EMBL" id="FMZE01000001">
    <property type="protein sequence ID" value="SDC25250.1"/>
    <property type="molecule type" value="Genomic_DNA"/>
</dbReference>
<feature type="region of interest" description="Disordered" evidence="5">
    <location>
        <begin position="1"/>
        <end position="27"/>
    </location>
</feature>
<organism evidence="8 9">
    <name type="scientific">Prauserella marina</name>
    <dbReference type="NCBI Taxonomy" id="530584"/>
    <lineage>
        <taxon>Bacteria</taxon>
        <taxon>Bacillati</taxon>
        <taxon>Actinomycetota</taxon>
        <taxon>Actinomycetes</taxon>
        <taxon>Pseudonocardiales</taxon>
        <taxon>Pseudonocardiaceae</taxon>
        <taxon>Prauserella</taxon>
    </lineage>
</organism>
<dbReference type="OrthoDB" id="3700369at2"/>
<dbReference type="RefSeq" id="WP_091797599.1">
    <property type="nucleotide sequence ID" value="NZ_CP016353.1"/>
</dbReference>
<keyword evidence="3 6" id="KW-1133">Transmembrane helix</keyword>
<evidence type="ECO:0000256" key="4">
    <source>
        <dbReference type="ARBA" id="ARBA00023136"/>
    </source>
</evidence>
<keyword evidence="9" id="KW-1185">Reference proteome</keyword>
<evidence type="ECO:0000256" key="6">
    <source>
        <dbReference type="SAM" id="Phobius"/>
    </source>
</evidence>
<proteinExistence type="predicted"/>
<reference evidence="8 9" key="1">
    <citation type="submission" date="2016-10" db="EMBL/GenBank/DDBJ databases">
        <authorList>
            <person name="de Groot N.N."/>
        </authorList>
    </citation>
    <scope>NUCLEOTIDE SEQUENCE [LARGE SCALE GENOMIC DNA]</scope>
    <source>
        <strain evidence="8 9">CGMCC 4.5506</strain>
    </source>
</reference>
<name>A0A222VPE6_9PSEU</name>
<dbReference type="STRING" id="530584.SAMN05421630_101993"/>
<evidence type="ECO:0000313" key="9">
    <source>
        <dbReference type="Proteomes" id="UP000199494"/>
    </source>
</evidence>
<evidence type="ECO:0000256" key="5">
    <source>
        <dbReference type="SAM" id="MobiDB-lite"/>
    </source>
</evidence>
<evidence type="ECO:0000259" key="7">
    <source>
        <dbReference type="Pfam" id="PF06271"/>
    </source>
</evidence>
<dbReference type="Proteomes" id="UP000199494">
    <property type="component" value="Unassembled WGS sequence"/>
</dbReference>
<dbReference type="KEGG" id="pmad:BAY61_13055"/>
<comment type="subcellular location">
    <subcellularLocation>
        <location evidence="1">Membrane</location>
        <topology evidence="1">Multi-pass membrane protein</topology>
    </subcellularLocation>
</comment>
<keyword evidence="2 6" id="KW-0812">Transmembrane</keyword>
<feature type="transmembrane region" description="Helical" evidence="6">
    <location>
        <begin position="136"/>
        <end position="157"/>
    </location>
</feature>
<keyword evidence="4 6" id="KW-0472">Membrane</keyword>
<evidence type="ECO:0000313" key="8">
    <source>
        <dbReference type="EMBL" id="SDC25250.1"/>
    </source>
</evidence>